<feature type="region of interest" description="Disordered" evidence="1">
    <location>
        <begin position="161"/>
        <end position="180"/>
    </location>
</feature>
<feature type="chain" id="PRO_5043583655" evidence="3">
    <location>
        <begin position="28"/>
        <end position="192"/>
    </location>
</feature>
<dbReference type="AlphaFoldDB" id="A0AAV0H578"/>
<evidence type="ECO:0000313" key="5">
    <source>
        <dbReference type="Proteomes" id="UP001154282"/>
    </source>
</evidence>
<dbReference type="EMBL" id="CAMGYJ010000002">
    <property type="protein sequence ID" value="CAI0379748.1"/>
    <property type="molecule type" value="Genomic_DNA"/>
</dbReference>
<evidence type="ECO:0000256" key="3">
    <source>
        <dbReference type="SAM" id="SignalP"/>
    </source>
</evidence>
<accession>A0AAV0H578</accession>
<evidence type="ECO:0000256" key="2">
    <source>
        <dbReference type="SAM" id="Phobius"/>
    </source>
</evidence>
<reference evidence="4" key="1">
    <citation type="submission" date="2022-08" db="EMBL/GenBank/DDBJ databases">
        <authorList>
            <person name="Gutierrez-Valencia J."/>
        </authorList>
    </citation>
    <scope>NUCLEOTIDE SEQUENCE</scope>
</reference>
<keyword evidence="2" id="KW-0472">Membrane</keyword>
<evidence type="ECO:0000313" key="4">
    <source>
        <dbReference type="EMBL" id="CAI0379748.1"/>
    </source>
</evidence>
<feature type="transmembrane region" description="Helical" evidence="2">
    <location>
        <begin position="77"/>
        <end position="100"/>
    </location>
</feature>
<protein>
    <submittedName>
        <fullName evidence="4">Uncharacterized protein</fullName>
    </submittedName>
</protein>
<keyword evidence="3" id="KW-0732">Signal</keyword>
<feature type="signal peptide" evidence="3">
    <location>
        <begin position="1"/>
        <end position="27"/>
    </location>
</feature>
<gene>
    <name evidence="4" type="ORF">LITE_LOCUS2378</name>
</gene>
<name>A0AAV0H578_9ROSI</name>
<dbReference type="Proteomes" id="UP001154282">
    <property type="component" value="Unassembled WGS sequence"/>
</dbReference>
<proteinExistence type="predicted"/>
<evidence type="ECO:0000256" key="1">
    <source>
        <dbReference type="SAM" id="MobiDB-lite"/>
    </source>
</evidence>
<comment type="caution">
    <text evidence="4">The sequence shown here is derived from an EMBL/GenBank/DDBJ whole genome shotgun (WGS) entry which is preliminary data.</text>
</comment>
<keyword evidence="5" id="KW-1185">Reference proteome</keyword>
<organism evidence="4 5">
    <name type="scientific">Linum tenue</name>
    <dbReference type="NCBI Taxonomy" id="586396"/>
    <lineage>
        <taxon>Eukaryota</taxon>
        <taxon>Viridiplantae</taxon>
        <taxon>Streptophyta</taxon>
        <taxon>Embryophyta</taxon>
        <taxon>Tracheophyta</taxon>
        <taxon>Spermatophyta</taxon>
        <taxon>Magnoliopsida</taxon>
        <taxon>eudicotyledons</taxon>
        <taxon>Gunneridae</taxon>
        <taxon>Pentapetalae</taxon>
        <taxon>rosids</taxon>
        <taxon>fabids</taxon>
        <taxon>Malpighiales</taxon>
        <taxon>Linaceae</taxon>
        <taxon>Linum</taxon>
    </lineage>
</organism>
<sequence>MTCSLLVTKNIIMLHFCLLCFSAPSPAVFVSTHQSACLPLSHCETITLRIPCHLMEIHSCQLPVTPLSSFHLFPPTAALLMSMLSIIVLCTAVVVLLFGLHSIIAPPISLPRCGAFHLHHLFRLFLPLLLLTPTLHNFTTLSTQPSSPVFFSVRCLRRDDGDPQAPVPADGKRRPAHSSQAAAGSCLGFIWP</sequence>
<keyword evidence="2" id="KW-1133">Transmembrane helix</keyword>
<keyword evidence="2" id="KW-0812">Transmembrane</keyword>